<keyword evidence="7" id="KW-1185">Reference proteome</keyword>
<reference evidence="6 7" key="1">
    <citation type="submission" date="2018-06" db="EMBL/GenBank/DDBJ databases">
        <authorList>
            <consortium name="Pathogen Informatics"/>
            <person name="Doyle S."/>
        </authorList>
    </citation>
    <scope>NUCLEOTIDE SEQUENCE [LARGE SCALE GENOMIC DNA]</scope>
    <source>
        <strain evidence="6 7">NCTC10994</strain>
    </source>
</reference>
<evidence type="ECO:0000256" key="1">
    <source>
        <dbReference type="ARBA" id="ARBA00010815"/>
    </source>
</evidence>
<dbReference type="EMBL" id="LS483468">
    <property type="protein sequence ID" value="SQI34160.1"/>
    <property type="molecule type" value="Genomic_DNA"/>
</dbReference>
<dbReference type="Proteomes" id="UP000249091">
    <property type="component" value="Chromosome 1"/>
</dbReference>
<dbReference type="PANTHER" id="PTHR43667:SF1">
    <property type="entry name" value="CYCLOPROPANE-FATTY-ACYL-PHOSPHOLIPID SYNTHASE"/>
    <property type="match status" value="1"/>
</dbReference>
<dbReference type="CDD" id="cd02440">
    <property type="entry name" value="AdoMet_MTases"/>
    <property type="match status" value="1"/>
</dbReference>
<keyword evidence="5" id="KW-0443">Lipid metabolism</keyword>
<keyword evidence="3 6" id="KW-0808">Transferase</keyword>
<organism evidence="6 7">
    <name type="scientific">Rhodococcus coprophilus</name>
    <dbReference type="NCBI Taxonomy" id="38310"/>
    <lineage>
        <taxon>Bacteria</taxon>
        <taxon>Bacillati</taxon>
        <taxon>Actinomycetota</taxon>
        <taxon>Actinomycetes</taxon>
        <taxon>Mycobacteriales</taxon>
        <taxon>Nocardiaceae</taxon>
        <taxon>Rhodococcus</taxon>
    </lineage>
</organism>
<dbReference type="Pfam" id="PF02353">
    <property type="entry name" value="CMAS"/>
    <property type="match status" value="1"/>
</dbReference>
<dbReference type="STRING" id="1219011.GCA_001895045_02490"/>
<keyword evidence="2 6" id="KW-0489">Methyltransferase</keyword>
<evidence type="ECO:0000256" key="2">
    <source>
        <dbReference type="ARBA" id="ARBA00022603"/>
    </source>
</evidence>
<dbReference type="InterPro" id="IPR003333">
    <property type="entry name" value="CMAS"/>
</dbReference>
<evidence type="ECO:0000313" key="7">
    <source>
        <dbReference type="Proteomes" id="UP000249091"/>
    </source>
</evidence>
<dbReference type="SUPFAM" id="SSF53335">
    <property type="entry name" value="S-adenosyl-L-methionine-dependent methyltransferases"/>
    <property type="match status" value="1"/>
</dbReference>
<dbReference type="GO" id="GO:0032259">
    <property type="term" value="P:methylation"/>
    <property type="evidence" value="ECO:0007669"/>
    <property type="project" value="UniProtKB-KW"/>
</dbReference>
<evidence type="ECO:0000313" key="6">
    <source>
        <dbReference type="EMBL" id="SQI34160.1"/>
    </source>
</evidence>
<comment type="similarity">
    <text evidence="1">Belongs to the CFA/CMAS family.</text>
</comment>
<dbReference type="PANTHER" id="PTHR43667">
    <property type="entry name" value="CYCLOPROPANE-FATTY-ACYL-PHOSPHOLIPID SYNTHASE"/>
    <property type="match status" value="1"/>
</dbReference>
<evidence type="ECO:0000256" key="4">
    <source>
        <dbReference type="ARBA" id="ARBA00022691"/>
    </source>
</evidence>
<accession>A0A2X4UMF6</accession>
<dbReference type="PIRSF" id="PIRSF003085">
    <property type="entry name" value="CMAS"/>
    <property type="match status" value="1"/>
</dbReference>
<evidence type="ECO:0000256" key="5">
    <source>
        <dbReference type="ARBA" id="ARBA00023098"/>
    </source>
</evidence>
<dbReference type="KEGG" id="rcr:NCTC10994_02723"/>
<proteinExistence type="inferred from homology"/>
<dbReference type="InterPro" id="IPR029063">
    <property type="entry name" value="SAM-dependent_MTases_sf"/>
</dbReference>
<dbReference type="GO" id="GO:0008610">
    <property type="term" value="P:lipid biosynthetic process"/>
    <property type="evidence" value="ECO:0007669"/>
    <property type="project" value="InterPro"/>
</dbReference>
<evidence type="ECO:0000256" key="3">
    <source>
        <dbReference type="ARBA" id="ARBA00022679"/>
    </source>
</evidence>
<keyword evidence="4" id="KW-0949">S-adenosyl-L-methionine</keyword>
<sequence length="444" mass="48773">MNGDTKRSAAVRVRDAFENILGIPVPVRVRCWDGSVSGPESAATVVFRNRRAIRRVLWSPGELGLVRAYIAGDLEIDGDVYALLSLPELVTRVGAFDVRDARRALGGVWELARLGGVGLRPRPPEVEVSRRRGIKHSRARDASSVSHHYDVGNEFYRIFLGPSMVYSCAYWDETAKDLDAAQHAKLDLVCRKLGLRPGMRLLDVGCGWGSMAIHAARRYGVDVVGVTLSREQAAWARKAAAEAGLSDRLEFRVQDYRDVDDGPFDAISSIGMSEHVGDAALPTYAAALHSLLRPQGRLLNHAIAAVRTRDPGGNDKPGLIQNYIFPDGEILPLSRTVDAFEQVGLEVRDSEALREHYALTLREWVRSLQESWDDAVASVGAERARTWLLYLVASALGFEEPGRLTIHQVLAVRPADDGTSGVPRTRSQWLAASKTRELDAAEAP</sequence>
<dbReference type="Gene3D" id="3.40.50.150">
    <property type="entry name" value="Vaccinia Virus protein VP39"/>
    <property type="match status" value="1"/>
</dbReference>
<name>A0A2X4UMF6_9NOCA</name>
<dbReference type="GO" id="GO:0008825">
    <property type="term" value="F:cyclopropane-fatty-acyl-phospholipid synthase activity"/>
    <property type="evidence" value="ECO:0007669"/>
    <property type="project" value="UniProtKB-EC"/>
</dbReference>
<gene>
    <name evidence="6" type="primary">cfa_2</name>
    <name evidence="6" type="ORF">NCTC10994_02723</name>
</gene>
<dbReference type="EC" id="2.1.1.79" evidence="6"/>
<protein>
    <submittedName>
        <fullName evidence="6">Cyclopropane-fatty-acyl-phospholipid synthase</fullName>
        <ecNumber evidence="6">2.1.1.79</ecNumber>
    </submittedName>
</protein>
<dbReference type="RefSeq" id="WP_072700943.1">
    <property type="nucleotide sequence ID" value="NZ_JAFBBL010000001.1"/>
</dbReference>
<dbReference type="InterPro" id="IPR050723">
    <property type="entry name" value="CFA/CMAS"/>
</dbReference>
<dbReference type="AlphaFoldDB" id="A0A2X4UMF6"/>